<comment type="catalytic activity">
    <reaction evidence="7">
        <text>shikimate + ATP = 3-phosphoshikimate + ADP + H(+)</text>
        <dbReference type="Rhea" id="RHEA:13121"/>
        <dbReference type="ChEBI" id="CHEBI:15378"/>
        <dbReference type="ChEBI" id="CHEBI:30616"/>
        <dbReference type="ChEBI" id="CHEBI:36208"/>
        <dbReference type="ChEBI" id="CHEBI:145989"/>
        <dbReference type="ChEBI" id="CHEBI:456216"/>
        <dbReference type="EC" id="2.7.1.71"/>
    </reaction>
</comment>
<keyword evidence="4 7" id="KW-0418">Kinase</keyword>
<dbReference type="EMBL" id="JACDZE010000002">
    <property type="protein sequence ID" value="MBA5629836.1"/>
    <property type="molecule type" value="Genomic_DNA"/>
</dbReference>
<dbReference type="Pfam" id="PF01202">
    <property type="entry name" value="SKI"/>
    <property type="match status" value="1"/>
</dbReference>
<comment type="cofactor">
    <cofactor evidence="7">
        <name>Mg(2+)</name>
        <dbReference type="ChEBI" id="CHEBI:18420"/>
    </cofactor>
    <text evidence="7">Binds 1 Mg(2+) ion per subunit.</text>
</comment>
<dbReference type="InterPro" id="IPR027417">
    <property type="entry name" value="P-loop_NTPase"/>
</dbReference>
<dbReference type="SUPFAM" id="SSF52540">
    <property type="entry name" value="P-loop containing nucleoside triphosphate hydrolases"/>
    <property type="match status" value="1"/>
</dbReference>
<feature type="binding site" evidence="7">
    <location>
        <position position="32"/>
    </location>
    <ligand>
        <name>substrate</name>
    </ligand>
</feature>
<evidence type="ECO:0000256" key="1">
    <source>
        <dbReference type="ARBA" id="ARBA00022605"/>
    </source>
</evidence>
<dbReference type="GO" id="GO:0008652">
    <property type="term" value="P:amino acid biosynthetic process"/>
    <property type="evidence" value="ECO:0007669"/>
    <property type="project" value="UniProtKB-KW"/>
</dbReference>
<dbReference type="AlphaFoldDB" id="A0A838ZPP5"/>
<evidence type="ECO:0000313" key="8">
    <source>
        <dbReference type="EMBL" id="MBA5629836.1"/>
    </source>
</evidence>
<feature type="binding site" evidence="7">
    <location>
        <position position="14"/>
    </location>
    <ligand>
        <name>Mg(2+)</name>
        <dbReference type="ChEBI" id="CHEBI:18420"/>
    </ligand>
</feature>
<dbReference type="PANTHER" id="PTHR21087:SF16">
    <property type="entry name" value="SHIKIMATE KINASE 1, CHLOROPLASTIC"/>
    <property type="match status" value="1"/>
</dbReference>
<keyword evidence="7" id="KW-0479">Metal-binding</keyword>
<evidence type="ECO:0000256" key="6">
    <source>
        <dbReference type="ARBA" id="ARBA00023141"/>
    </source>
</evidence>
<dbReference type="GO" id="GO:0005829">
    <property type="term" value="C:cytosol"/>
    <property type="evidence" value="ECO:0007669"/>
    <property type="project" value="TreeGrafter"/>
</dbReference>
<protein>
    <recommendedName>
        <fullName evidence="7">Shikimate kinase</fullName>
        <shortName evidence="7">SK</shortName>
        <ecNumber evidence="7">2.7.1.71</ecNumber>
    </recommendedName>
</protein>
<dbReference type="InterPro" id="IPR031322">
    <property type="entry name" value="Shikimate/glucono_kinase"/>
</dbReference>
<comment type="function">
    <text evidence="7">Catalyzes the specific phosphorylation of the 3-hydroxyl group of shikimic acid using ATP as a cosubstrate.</text>
</comment>
<dbReference type="Gene3D" id="3.40.50.300">
    <property type="entry name" value="P-loop containing nucleotide triphosphate hydrolases"/>
    <property type="match status" value="1"/>
</dbReference>
<dbReference type="GO" id="GO:0009423">
    <property type="term" value="P:chorismate biosynthetic process"/>
    <property type="evidence" value="ECO:0007669"/>
    <property type="project" value="UniProtKB-UniRule"/>
</dbReference>
<evidence type="ECO:0000256" key="7">
    <source>
        <dbReference type="HAMAP-Rule" id="MF_00109"/>
    </source>
</evidence>
<keyword evidence="3 7" id="KW-0547">Nucleotide-binding</keyword>
<accession>A0A838ZPP5</accession>
<evidence type="ECO:0000256" key="3">
    <source>
        <dbReference type="ARBA" id="ARBA00022741"/>
    </source>
</evidence>
<name>A0A838ZPP5_9FLAO</name>
<dbReference type="UniPathway" id="UPA00053">
    <property type="reaction ID" value="UER00088"/>
</dbReference>
<keyword evidence="7" id="KW-0963">Cytoplasm</keyword>
<keyword evidence="6 7" id="KW-0057">Aromatic amino acid biosynthesis</keyword>
<evidence type="ECO:0000256" key="2">
    <source>
        <dbReference type="ARBA" id="ARBA00022679"/>
    </source>
</evidence>
<reference evidence="8 9" key="1">
    <citation type="submission" date="2020-07" db="EMBL/GenBank/DDBJ databases">
        <title>Moheibacter lacus sp. nov., a member of the family Flavobacteriaceae isolated from freshwater lake sediment.</title>
        <authorList>
            <person name="Liu Y."/>
        </authorList>
    </citation>
    <scope>NUCLEOTIDE SEQUENCE [LARGE SCALE GENOMIC DNA]</scope>
    <source>
        <strain evidence="8 9">BDHS18</strain>
    </source>
</reference>
<evidence type="ECO:0000256" key="5">
    <source>
        <dbReference type="ARBA" id="ARBA00022840"/>
    </source>
</evidence>
<comment type="caution">
    <text evidence="8">The sequence shown here is derived from an EMBL/GenBank/DDBJ whole genome shotgun (WGS) entry which is preliminary data.</text>
</comment>
<proteinExistence type="inferred from homology"/>
<dbReference type="InterPro" id="IPR000623">
    <property type="entry name" value="Shikimate_kinase/TSH1"/>
</dbReference>
<keyword evidence="9" id="KW-1185">Reference proteome</keyword>
<dbReference type="HAMAP" id="MF_00109">
    <property type="entry name" value="Shikimate_kinase"/>
    <property type="match status" value="1"/>
</dbReference>
<dbReference type="CDD" id="cd00464">
    <property type="entry name" value="SK"/>
    <property type="match status" value="1"/>
</dbReference>
<dbReference type="GO" id="GO:0000287">
    <property type="term" value="F:magnesium ion binding"/>
    <property type="evidence" value="ECO:0007669"/>
    <property type="project" value="UniProtKB-UniRule"/>
</dbReference>
<keyword evidence="5 7" id="KW-0067">ATP-binding</keyword>
<feature type="binding site" evidence="7">
    <location>
        <position position="79"/>
    </location>
    <ligand>
        <name>substrate</name>
    </ligand>
</feature>
<sequence>MKISLLGYMGSGKSTIGKELASKLNLKFIDLDKFISSKHQKSIPEIFATDGEIKFRKYEREALIEILEAEENFILSLGGGTPAYYDNMDLINQATHSIYLRLTPKELIERLRPEKSSRPLIAHLSDEEFPEFIAKHLFERRNFYENAKSILAVQEKSVKKIIEEIILNLPHPHRI</sequence>
<evidence type="ECO:0000313" key="9">
    <source>
        <dbReference type="Proteomes" id="UP000552241"/>
    </source>
</evidence>
<comment type="pathway">
    <text evidence="7">Metabolic intermediate biosynthesis; chorismate biosynthesis; chorismate from D-erythrose 4-phosphate and phosphoenolpyruvate: step 5/7.</text>
</comment>
<organism evidence="8 9">
    <name type="scientific">Moheibacter lacus</name>
    <dbReference type="NCBI Taxonomy" id="2745851"/>
    <lineage>
        <taxon>Bacteria</taxon>
        <taxon>Pseudomonadati</taxon>
        <taxon>Bacteroidota</taxon>
        <taxon>Flavobacteriia</taxon>
        <taxon>Flavobacteriales</taxon>
        <taxon>Weeksellaceae</taxon>
        <taxon>Moheibacter</taxon>
    </lineage>
</organism>
<dbReference type="PRINTS" id="PR01100">
    <property type="entry name" value="SHIKIMTKNASE"/>
</dbReference>
<feature type="binding site" evidence="7">
    <location>
        <begin position="10"/>
        <end position="15"/>
    </location>
    <ligand>
        <name>ATP</name>
        <dbReference type="ChEBI" id="CHEBI:30616"/>
    </ligand>
</feature>
<keyword evidence="7" id="KW-0460">Magnesium</keyword>
<feature type="binding site" evidence="7">
    <location>
        <position position="140"/>
    </location>
    <ligand>
        <name>substrate</name>
    </ligand>
</feature>
<dbReference type="RefSeq" id="WP_182043446.1">
    <property type="nucleotide sequence ID" value="NZ_JACDZE010000002.1"/>
</dbReference>
<dbReference type="EC" id="2.7.1.71" evidence="7"/>
<dbReference type="GO" id="GO:0004765">
    <property type="term" value="F:shikimate kinase activity"/>
    <property type="evidence" value="ECO:0007669"/>
    <property type="project" value="UniProtKB-UniRule"/>
</dbReference>
<feature type="binding site" evidence="7">
    <location>
        <position position="56"/>
    </location>
    <ligand>
        <name>substrate</name>
    </ligand>
</feature>
<comment type="caution">
    <text evidence="7">Lacks conserved residue(s) required for the propagation of feature annotation.</text>
</comment>
<dbReference type="GO" id="GO:0005524">
    <property type="term" value="F:ATP binding"/>
    <property type="evidence" value="ECO:0007669"/>
    <property type="project" value="UniProtKB-UniRule"/>
</dbReference>
<dbReference type="Proteomes" id="UP000552241">
    <property type="component" value="Unassembled WGS sequence"/>
</dbReference>
<evidence type="ECO:0000256" key="4">
    <source>
        <dbReference type="ARBA" id="ARBA00022777"/>
    </source>
</evidence>
<gene>
    <name evidence="7" type="primary">aroK</name>
    <name evidence="8" type="ORF">HU137_08660</name>
</gene>
<comment type="similarity">
    <text evidence="7">Belongs to the shikimate kinase family.</text>
</comment>
<dbReference type="PANTHER" id="PTHR21087">
    <property type="entry name" value="SHIKIMATE KINASE"/>
    <property type="match status" value="1"/>
</dbReference>
<dbReference type="GO" id="GO:0009073">
    <property type="term" value="P:aromatic amino acid family biosynthetic process"/>
    <property type="evidence" value="ECO:0007669"/>
    <property type="project" value="UniProtKB-KW"/>
</dbReference>
<keyword evidence="2 7" id="KW-0808">Transferase</keyword>
<comment type="subcellular location">
    <subcellularLocation>
        <location evidence="7">Cytoplasm</location>
    </subcellularLocation>
</comment>
<comment type="subunit">
    <text evidence="7">Monomer.</text>
</comment>
<feature type="binding site" evidence="7">
    <location>
        <position position="118"/>
    </location>
    <ligand>
        <name>ATP</name>
        <dbReference type="ChEBI" id="CHEBI:30616"/>
    </ligand>
</feature>
<keyword evidence="1 7" id="KW-0028">Amino-acid biosynthesis</keyword>